<dbReference type="Proteomes" id="UP000285310">
    <property type="component" value="Unassembled WGS sequence"/>
</dbReference>
<protein>
    <recommendedName>
        <fullName evidence="3">Receptor protein-tyrosine kinase</fullName>
    </recommendedName>
</protein>
<organism evidence="1 2">
    <name type="scientific">Salinisphaera japonica YTM-1</name>
    <dbReference type="NCBI Taxonomy" id="1209778"/>
    <lineage>
        <taxon>Bacteria</taxon>
        <taxon>Pseudomonadati</taxon>
        <taxon>Pseudomonadota</taxon>
        <taxon>Gammaproteobacteria</taxon>
        <taxon>Salinisphaerales</taxon>
        <taxon>Salinisphaeraceae</taxon>
        <taxon>Salinisphaera</taxon>
    </lineage>
</organism>
<evidence type="ECO:0000313" key="2">
    <source>
        <dbReference type="Proteomes" id="UP000285310"/>
    </source>
</evidence>
<dbReference type="AlphaFoldDB" id="A0A423PEN0"/>
<gene>
    <name evidence="1" type="ORF">SAJA_14560</name>
</gene>
<proteinExistence type="predicted"/>
<dbReference type="RefSeq" id="WP_123659352.1">
    <property type="nucleotide sequence ID" value="NZ_AYKG01000068.1"/>
</dbReference>
<name>A0A423PEN0_9GAMM</name>
<dbReference type="InParanoid" id="A0A423PEN0"/>
<accession>A0A423PEN0</accession>
<reference evidence="1 2" key="1">
    <citation type="submission" date="2013-10" db="EMBL/GenBank/DDBJ databases">
        <title>Salinisphaera japonica YTM-1 Genome Sequencing.</title>
        <authorList>
            <person name="Lai Q."/>
            <person name="Li C."/>
            <person name="Shao Z."/>
        </authorList>
    </citation>
    <scope>NUCLEOTIDE SEQUENCE [LARGE SCALE GENOMIC DNA]</scope>
    <source>
        <strain evidence="1 2">YTM-1</strain>
    </source>
</reference>
<evidence type="ECO:0000313" key="1">
    <source>
        <dbReference type="EMBL" id="ROO24099.1"/>
    </source>
</evidence>
<comment type="caution">
    <text evidence="1">The sequence shown here is derived from an EMBL/GenBank/DDBJ whole genome shotgun (WGS) entry which is preliminary data.</text>
</comment>
<sequence>MPTTPEEPSTGHKVFYRPIEAALRWSGLLQYEQRILERIGTRHRPKPEDFPEWPTLHLNAERIVDALANGDLAYGKNGITYHDPTLLDSPDLTVRHVDLKAWMAHFYPAEKPSFLFNAVERRLCPTVSKDTVQTLLADREALKIRLADQAKVSERLQIQLDTLRQAHEADARQAKQAQEPSPRSESAYLNIIAGFLTLLLGNSPAGRPYSSFNTQEAVISAMIAHHGDQLGISQSTLENKFAQAKRHLRAD</sequence>
<keyword evidence="2" id="KW-1185">Reference proteome</keyword>
<dbReference type="OrthoDB" id="5773058at2"/>
<dbReference type="EMBL" id="AYKG01000068">
    <property type="protein sequence ID" value="ROO24099.1"/>
    <property type="molecule type" value="Genomic_DNA"/>
</dbReference>
<evidence type="ECO:0008006" key="3">
    <source>
        <dbReference type="Google" id="ProtNLM"/>
    </source>
</evidence>